<dbReference type="PANTHER" id="PTHR36155">
    <property type="entry name" value="BLL5354 PROTEIN"/>
    <property type="match status" value="1"/>
</dbReference>
<dbReference type="PANTHER" id="PTHR36155:SF1">
    <property type="entry name" value="BLL5354 PROTEIN"/>
    <property type="match status" value="1"/>
</dbReference>
<proteinExistence type="predicted"/>
<keyword evidence="1" id="KW-0808">Transferase</keyword>
<dbReference type="Pfam" id="PF04008">
    <property type="entry name" value="Adenosine_kin"/>
    <property type="match status" value="1"/>
</dbReference>
<organism evidence="1 2">
    <name type="scientific">Microbacterium terregens</name>
    <dbReference type="NCBI Taxonomy" id="69363"/>
    <lineage>
        <taxon>Bacteria</taxon>
        <taxon>Bacillati</taxon>
        <taxon>Actinomycetota</taxon>
        <taxon>Actinomycetes</taxon>
        <taxon>Micrococcales</taxon>
        <taxon>Microbacteriaceae</taxon>
        <taxon>Microbacterium</taxon>
    </lineage>
</organism>
<reference evidence="1 2" key="1">
    <citation type="submission" date="2024-09" db="EMBL/GenBank/DDBJ databases">
        <authorList>
            <person name="Sun Q."/>
            <person name="Mori K."/>
        </authorList>
    </citation>
    <scope>NUCLEOTIDE SEQUENCE [LARGE SCALE GENOMIC DNA]</scope>
    <source>
        <strain evidence="1 2">JCM 1342</strain>
    </source>
</reference>
<evidence type="ECO:0000313" key="1">
    <source>
        <dbReference type="EMBL" id="MFB9646562.1"/>
    </source>
</evidence>
<sequence length="171" mass="17871">MLTASKEVTVTVEIEVVPLEKPDDVNVIVGQSHFIKTVEDLHEALAGVGGTLKFGVAFCEASGARLVRRTGNDDSLVDLAVAAAMSVGAGHSFVIMLRDGFPVNVLNQVKAVPEVCSIFCATANSVQILVAVTDAGRGVAGVIDGEPPVGVETEQDVADRKDLLRAIGYKL</sequence>
<comment type="caution">
    <text evidence="1">The sequence shown here is derived from an EMBL/GenBank/DDBJ whole genome shotgun (WGS) entry which is preliminary data.</text>
</comment>
<gene>
    <name evidence="1" type="ORF">ACFFPJ_12240</name>
</gene>
<dbReference type="Proteomes" id="UP001589611">
    <property type="component" value="Unassembled WGS sequence"/>
</dbReference>
<dbReference type="GO" id="GO:0016301">
    <property type="term" value="F:kinase activity"/>
    <property type="evidence" value="ECO:0007669"/>
    <property type="project" value="UniProtKB-KW"/>
</dbReference>
<protein>
    <submittedName>
        <fullName evidence="1">Adenosine-specific kinase</fullName>
    </submittedName>
</protein>
<keyword evidence="1" id="KW-0418">Kinase</keyword>
<dbReference type="EMBL" id="JBHMBE010000003">
    <property type="protein sequence ID" value="MFB9646562.1"/>
    <property type="molecule type" value="Genomic_DNA"/>
</dbReference>
<dbReference type="RefSeq" id="WP_344713517.1">
    <property type="nucleotide sequence ID" value="NZ_BAAAWH010000001.1"/>
</dbReference>
<accession>A0ABV5T2D2</accession>
<dbReference type="InterPro" id="IPR007153">
    <property type="entry name" value="Adenosine_kinase"/>
</dbReference>
<dbReference type="SUPFAM" id="SSF103165">
    <property type="entry name" value="Ta1353-like"/>
    <property type="match status" value="1"/>
</dbReference>
<name>A0ABV5T2D2_9MICO</name>
<evidence type="ECO:0000313" key="2">
    <source>
        <dbReference type="Proteomes" id="UP001589611"/>
    </source>
</evidence>
<dbReference type="Gene3D" id="3.40.1520.10">
    <property type="entry name" value="Ta1353-like"/>
    <property type="match status" value="1"/>
</dbReference>
<keyword evidence="2" id="KW-1185">Reference proteome</keyword>
<dbReference type="InterPro" id="IPR036902">
    <property type="entry name" value="Ta1353-like_sf"/>
</dbReference>